<dbReference type="SUPFAM" id="SSF56300">
    <property type="entry name" value="Metallo-dependent phosphatases"/>
    <property type="match status" value="1"/>
</dbReference>
<dbReference type="PANTHER" id="PTHR42850">
    <property type="entry name" value="METALLOPHOSPHOESTERASE"/>
    <property type="match status" value="1"/>
</dbReference>
<evidence type="ECO:0000313" key="3">
    <source>
        <dbReference type="Proteomes" id="UP001242480"/>
    </source>
</evidence>
<dbReference type="GO" id="GO:0004722">
    <property type="term" value="F:protein serine/threonine phosphatase activity"/>
    <property type="evidence" value="ECO:0007669"/>
    <property type="project" value="UniProtKB-EC"/>
</dbReference>
<dbReference type="Pfam" id="PF00149">
    <property type="entry name" value="Metallophos"/>
    <property type="match status" value="1"/>
</dbReference>
<reference evidence="2 3" key="1">
    <citation type="submission" date="2023-07" db="EMBL/GenBank/DDBJ databases">
        <title>Genomic Encyclopedia of Type Strains, Phase IV (KMG-IV): sequencing the most valuable type-strain genomes for metagenomic binning, comparative biology and taxonomic classification.</title>
        <authorList>
            <person name="Goeker M."/>
        </authorList>
    </citation>
    <scope>NUCLEOTIDE SEQUENCE [LARGE SCALE GENOMIC DNA]</scope>
    <source>
        <strain evidence="2 3">DSM 19619</strain>
    </source>
</reference>
<comment type="caution">
    <text evidence="2">The sequence shown here is derived from an EMBL/GenBank/DDBJ whole genome shotgun (WGS) entry which is preliminary data.</text>
</comment>
<dbReference type="Proteomes" id="UP001242480">
    <property type="component" value="Unassembled WGS sequence"/>
</dbReference>
<dbReference type="InterPro" id="IPR029052">
    <property type="entry name" value="Metallo-depent_PP-like"/>
</dbReference>
<proteinExistence type="predicted"/>
<dbReference type="PANTHER" id="PTHR42850:SF4">
    <property type="entry name" value="ZINC-DEPENDENT ENDOPOLYPHOSPHATASE"/>
    <property type="match status" value="1"/>
</dbReference>
<evidence type="ECO:0000313" key="2">
    <source>
        <dbReference type="EMBL" id="MDQ0468154.1"/>
    </source>
</evidence>
<organism evidence="2 3">
    <name type="scientific">Labrys wisconsinensis</name>
    <dbReference type="NCBI Taxonomy" id="425677"/>
    <lineage>
        <taxon>Bacteria</taxon>
        <taxon>Pseudomonadati</taxon>
        <taxon>Pseudomonadota</taxon>
        <taxon>Alphaproteobacteria</taxon>
        <taxon>Hyphomicrobiales</taxon>
        <taxon>Xanthobacteraceae</taxon>
        <taxon>Labrys</taxon>
    </lineage>
</organism>
<sequence length="244" mass="27109">MAEPIAFPEPPRMPAGTSIVAFGDVHGRLDLLEPILRRIETRAAQTPDRRHVVVSLGDIVDRGPDSAGVVERLLRGVAGCELVVLKGNHEQVMLDFWAGTPESWSWLTWGGLETLASYGIAVDAAPRGEAGVAALRRAFREHLPQVHLDFFRRLPLSVSFGDYFFVHAGARPGVPLAGQSEHDLLWIREELHLSGYRFEKKIVHGHTPVREPEFRRNRINLDTGAFATGRLTAALFEDDRVSLL</sequence>
<keyword evidence="3" id="KW-1185">Reference proteome</keyword>
<feature type="domain" description="Calcineurin-like phosphoesterase" evidence="1">
    <location>
        <begin position="18"/>
        <end position="215"/>
    </location>
</feature>
<dbReference type="Gene3D" id="3.60.21.10">
    <property type="match status" value="1"/>
</dbReference>
<dbReference type="InterPro" id="IPR004843">
    <property type="entry name" value="Calcineurin-like_PHP"/>
</dbReference>
<accession>A0ABU0J1N8</accession>
<dbReference type="RefSeq" id="WP_307268832.1">
    <property type="nucleotide sequence ID" value="NZ_JAUSVX010000001.1"/>
</dbReference>
<keyword evidence="2" id="KW-0378">Hydrolase</keyword>
<dbReference type="EC" id="3.1.3.16" evidence="2"/>
<evidence type="ECO:0000259" key="1">
    <source>
        <dbReference type="Pfam" id="PF00149"/>
    </source>
</evidence>
<dbReference type="CDD" id="cd00144">
    <property type="entry name" value="MPP_PPP_family"/>
    <property type="match status" value="1"/>
</dbReference>
<dbReference type="InterPro" id="IPR050126">
    <property type="entry name" value="Ap4A_hydrolase"/>
</dbReference>
<protein>
    <submittedName>
        <fullName evidence="2">Serine/threonine protein phosphatase 1</fullName>
        <ecNumber evidence="2">3.1.3.16</ecNumber>
    </submittedName>
</protein>
<dbReference type="EMBL" id="JAUSVX010000001">
    <property type="protein sequence ID" value="MDQ0468154.1"/>
    <property type="molecule type" value="Genomic_DNA"/>
</dbReference>
<name>A0ABU0J1N8_9HYPH</name>
<gene>
    <name evidence="2" type="ORF">QO011_001149</name>
</gene>